<proteinExistence type="predicted"/>
<dbReference type="Proteomes" id="UP000324222">
    <property type="component" value="Unassembled WGS sequence"/>
</dbReference>
<keyword evidence="2" id="KW-1185">Reference proteome</keyword>
<dbReference type="AlphaFoldDB" id="A0A5B7FUA7"/>
<accession>A0A5B7FUA7</accession>
<protein>
    <submittedName>
        <fullName evidence="1">Uncharacterized protein</fullName>
    </submittedName>
</protein>
<name>A0A5B7FUA7_PORTR</name>
<dbReference type="EMBL" id="VSRR010008554">
    <property type="protein sequence ID" value="MPC48909.1"/>
    <property type="molecule type" value="Genomic_DNA"/>
</dbReference>
<evidence type="ECO:0000313" key="2">
    <source>
        <dbReference type="Proteomes" id="UP000324222"/>
    </source>
</evidence>
<sequence length="90" mass="10036">MKIKKSSQYQKRLKFICQVSKPLAQEVLKAEVSPGRPARLQYDGSASSRPSLTLCPSSGKEKTISQARVLGVISKHSLLFSLLFFLPFPR</sequence>
<evidence type="ECO:0000313" key="1">
    <source>
        <dbReference type="EMBL" id="MPC48909.1"/>
    </source>
</evidence>
<comment type="caution">
    <text evidence="1">The sequence shown here is derived from an EMBL/GenBank/DDBJ whole genome shotgun (WGS) entry which is preliminary data.</text>
</comment>
<reference evidence="1 2" key="1">
    <citation type="submission" date="2019-05" db="EMBL/GenBank/DDBJ databases">
        <title>Another draft genome of Portunus trituberculatus and its Hox gene families provides insights of decapod evolution.</title>
        <authorList>
            <person name="Jeong J.-H."/>
            <person name="Song I."/>
            <person name="Kim S."/>
            <person name="Choi T."/>
            <person name="Kim D."/>
            <person name="Ryu S."/>
            <person name="Kim W."/>
        </authorList>
    </citation>
    <scope>NUCLEOTIDE SEQUENCE [LARGE SCALE GENOMIC DNA]</scope>
    <source>
        <tissue evidence="1">Muscle</tissue>
    </source>
</reference>
<organism evidence="1 2">
    <name type="scientific">Portunus trituberculatus</name>
    <name type="common">Swimming crab</name>
    <name type="synonym">Neptunus trituberculatus</name>
    <dbReference type="NCBI Taxonomy" id="210409"/>
    <lineage>
        <taxon>Eukaryota</taxon>
        <taxon>Metazoa</taxon>
        <taxon>Ecdysozoa</taxon>
        <taxon>Arthropoda</taxon>
        <taxon>Crustacea</taxon>
        <taxon>Multicrustacea</taxon>
        <taxon>Malacostraca</taxon>
        <taxon>Eumalacostraca</taxon>
        <taxon>Eucarida</taxon>
        <taxon>Decapoda</taxon>
        <taxon>Pleocyemata</taxon>
        <taxon>Brachyura</taxon>
        <taxon>Eubrachyura</taxon>
        <taxon>Portunoidea</taxon>
        <taxon>Portunidae</taxon>
        <taxon>Portuninae</taxon>
        <taxon>Portunus</taxon>
    </lineage>
</organism>
<gene>
    <name evidence="1" type="ORF">E2C01_042695</name>
</gene>